<name>A0A3B3UPK2_9TELE</name>
<evidence type="ECO:0000256" key="2">
    <source>
        <dbReference type="ARBA" id="ARBA00022525"/>
    </source>
</evidence>
<evidence type="ECO:0000256" key="8">
    <source>
        <dbReference type="ARBA" id="ARBA00023180"/>
    </source>
</evidence>
<evidence type="ECO:0000256" key="6">
    <source>
        <dbReference type="ARBA" id="ARBA00022825"/>
    </source>
</evidence>
<keyword evidence="8" id="KW-0325">Glycoprotein</keyword>
<comment type="subcellular location">
    <subcellularLocation>
        <location evidence="1">Secreted</location>
    </subcellularLocation>
</comment>
<keyword evidence="4" id="KW-0732">Signal</keyword>
<dbReference type="GO" id="GO:0000139">
    <property type="term" value="C:Golgi membrane"/>
    <property type="evidence" value="ECO:0007669"/>
    <property type="project" value="TreeGrafter"/>
</dbReference>
<evidence type="ECO:0000256" key="3">
    <source>
        <dbReference type="ARBA" id="ARBA00022670"/>
    </source>
</evidence>
<dbReference type="GeneTree" id="ENSGT00940000171049"/>
<evidence type="ECO:0000313" key="10">
    <source>
        <dbReference type="Ensembl" id="ENSPLAP00000014584.1"/>
    </source>
</evidence>
<dbReference type="GO" id="GO:0016485">
    <property type="term" value="P:protein processing"/>
    <property type="evidence" value="ECO:0007669"/>
    <property type="project" value="TreeGrafter"/>
</dbReference>
<dbReference type="InterPro" id="IPR043601">
    <property type="entry name" value="Rspo_Fu-CRD_dom"/>
</dbReference>
<keyword evidence="3" id="KW-0645">Protease</keyword>
<dbReference type="CDD" id="cd00064">
    <property type="entry name" value="FU"/>
    <property type="match status" value="3"/>
</dbReference>
<sequence>MLDLAKQNVFYVVQINVSSLVRTDGECVDHCQEGFFVHKESQECEPCHKDCRSCGGPRSDDCDSCEDDFTLKDGSHSDVWASLCLVLRGFPQGEECHQCAPECGSCKERPSNCLSCERGFLLLDNSCLSSCPEGYYDNSKECLRCPHCDANRRVDESGGCVWSSQCTMDSYVDLNGDCQRCHTQCRRCDGPGKDHCLSCNEKLLTSLWLRPLDGTCVKKCPVGYYVEDKVDPACERCHPSCESCFGHHSQHCKTCKPGFFKQASSCVETCSERFENIKKKNFPDRCNVPYMLILLQFQPLWQQDHHAL</sequence>
<evidence type="ECO:0000256" key="5">
    <source>
        <dbReference type="ARBA" id="ARBA00022801"/>
    </source>
</evidence>
<evidence type="ECO:0000256" key="1">
    <source>
        <dbReference type="ARBA" id="ARBA00004613"/>
    </source>
</evidence>
<dbReference type="Gene3D" id="2.10.220.10">
    <property type="entry name" value="Hormone Receptor, Insulin-like Growth Factor Receptor 1, Chain A, domain 2"/>
    <property type="match status" value="4"/>
</dbReference>
<dbReference type="SMART" id="SM00261">
    <property type="entry name" value="FU"/>
    <property type="match status" value="4"/>
</dbReference>
<dbReference type="PANTHER" id="PTHR42884:SF23">
    <property type="entry name" value="FURIN-LIKE PROTEASE 2"/>
    <property type="match status" value="1"/>
</dbReference>
<dbReference type="InterPro" id="IPR006212">
    <property type="entry name" value="Furin_repeat"/>
</dbReference>
<keyword evidence="5" id="KW-0378">Hydrolase</keyword>
<reference evidence="10" key="2">
    <citation type="submission" date="2025-09" db="UniProtKB">
        <authorList>
            <consortium name="Ensembl"/>
        </authorList>
    </citation>
    <scope>IDENTIFICATION</scope>
</reference>
<dbReference type="Pfam" id="PF15913">
    <property type="entry name" value="Furin-like_2"/>
    <property type="match status" value="1"/>
</dbReference>
<dbReference type="GO" id="GO:0005576">
    <property type="term" value="C:extracellular region"/>
    <property type="evidence" value="ECO:0007669"/>
    <property type="project" value="UniProtKB-SubCell"/>
</dbReference>
<proteinExistence type="predicted"/>
<dbReference type="Proteomes" id="UP000261500">
    <property type="component" value="Unplaced"/>
</dbReference>
<keyword evidence="6" id="KW-0720">Serine protease</keyword>
<dbReference type="Ensembl" id="ENSPLAT00000030368.1">
    <property type="protein sequence ID" value="ENSPLAP00000014584.1"/>
    <property type="gene ID" value="ENSPLAG00000018339.1"/>
</dbReference>
<dbReference type="InterPro" id="IPR009030">
    <property type="entry name" value="Growth_fac_rcpt_cys_sf"/>
</dbReference>
<organism evidence="10 11">
    <name type="scientific">Poecilia latipinna</name>
    <name type="common">sailfin molly</name>
    <dbReference type="NCBI Taxonomy" id="48699"/>
    <lineage>
        <taxon>Eukaryota</taxon>
        <taxon>Metazoa</taxon>
        <taxon>Chordata</taxon>
        <taxon>Craniata</taxon>
        <taxon>Vertebrata</taxon>
        <taxon>Euteleostomi</taxon>
        <taxon>Actinopterygii</taxon>
        <taxon>Neopterygii</taxon>
        <taxon>Teleostei</taxon>
        <taxon>Neoteleostei</taxon>
        <taxon>Acanthomorphata</taxon>
        <taxon>Ovalentaria</taxon>
        <taxon>Atherinomorphae</taxon>
        <taxon>Cyprinodontiformes</taxon>
        <taxon>Poeciliidae</taxon>
        <taxon>Poeciliinae</taxon>
        <taxon>Poecilia</taxon>
    </lineage>
</organism>
<protein>
    <recommendedName>
        <fullName evidence="9">R-spondin Fu-CRD domain-containing protein</fullName>
    </recommendedName>
</protein>
<dbReference type="SUPFAM" id="SSF57184">
    <property type="entry name" value="Growth factor receptor domain"/>
    <property type="match status" value="2"/>
</dbReference>
<feature type="domain" description="R-spondin Fu-CRD" evidence="9">
    <location>
        <begin position="184"/>
        <end position="278"/>
    </location>
</feature>
<keyword evidence="2" id="KW-0964">Secreted</keyword>
<evidence type="ECO:0000256" key="7">
    <source>
        <dbReference type="ARBA" id="ARBA00023157"/>
    </source>
</evidence>
<dbReference type="GO" id="GO:0005802">
    <property type="term" value="C:trans-Golgi network"/>
    <property type="evidence" value="ECO:0007669"/>
    <property type="project" value="TreeGrafter"/>
</dbReference>
<evidence type="ECO:0000313" key="11">
    <source>
        <dbReference type="Proteomes" id="UP000261500"/>
    </source>
</evidence>
<dbReference type="PANTHER" id="PTHR42884">
    <property type="entry name" value="PROPROTEIN CONVERTASE SUBTILISIN/KEXIN-RELATED"/>
    <property type="match status" value="1"/>
</dbReference>
<evidence type="ECO:0000256" key="4">
    <source>
        <dbReference type="ARBA" id="ARBA00022729"/>
    </source>
</evidence>
<dbReference type="GO" id="GO:0004252">
    <property type="term" value="F:serine-type endopeptidase activity"/>
    <property type="evidence" value="ECO:0007669"/>
    <property type="project" value="TreeGrafter"/>
</dbReference>
<accession>A0A3B3UPK2</accession>
<evidence type="ECO:0000259" key="9">
    <source>
        <dbReference type="Pfam" id="PF15913"/>
    </source>
</evidence>
<keyword evidence="11" id="KW-1185">Reference proteome</keyword>
<keyword evidence="7" id="KW-1015">Disulfide bond</keyword>
<reference evidence="10" key="1">
    <citation type="submission" date="2025-08" db="UniProtKB">
        <authorList>
            <consortium name="Ensembl"/>
        </authorList>
    </citation>
    <scope>IDENTIFICATION</scope>
</reference>
<dbReference type="AlphaFoldDB" id="A0A3B3UPK2"/>